<gene>
    <name evidence="9" type="ORF">ABN611_24790</name>
</gene>
<evidence type="ECO:0000256" key="3">
    <source>
        <dbReference type="ARBA" id="ARBA00022475"/>
    </source>
</evidence>
<feature type="transmembrane region" description="Helical" evidence="7">
    <location>
        <begin position="37"/>
        <end position="63"/>
    </location>
</feature>
<accession>A0AAU7T536</accession>
<dbReference type="PANTHER" id="PTHR30193">
    <property type="entry name" value="ABC TRANSPORTER PERMEASE PROTEIN"/>
    <property type="match status" value="1"/>
</dbReference>
<feature type="transmembrane region" description="Helical" evidence="7">
    <location>
        <begin position="97"/>
        <end position="118"/>
    </location>
</feature>
<evidence type="ECO:0000256" key="7">
    <source>
        <dbReference type="RuleBase" id="RU363032"/>
    </source>
</evidence>
<evidence type="ECO:0000313" key="9">
    <source>
        <dbReference type="EMBL" id="XBV21773.1"/>
    </source>
</evidence>
<dbReference type="GO" id="GO:0005886">
    <property type="term" value="C:plasma membrane"/>
    <property type="evidence" value="ECO:0007669"/>
    <property type="project" value="UniProtKB-SubCell"/>
</dbReference>
<dbReference type="RefSeq" id="WP_350274629.1">
    <property type="nucleotide sequence ID" value="NZ_CP158165.1"/>
</dbReference>
<feature type="domain" description="ABC transmembrane type-1" evidence="8">
    <location>
        <begin position="93"/>
        <end position="310"/>
    </location>
</feature>
<keyword evidence="3" id="KW-1003">Cell membrane</keyword>
<evidence type="ECO:0000256" key="2">
    <source>
        <dbReference type="ARBA" id="ARBA00022448"/>
    </source>
</evidence>
<protein>
    <submittedName>
        <fullName evidence="9">Sugar ABC transporter permease</fullName>
    </submittedName>
</protein>
<dbReference type="Pfam" id="PF00528">
    <property type="entry name" value="BPD_transp_1"/>
    <property type="match status" value="1"/>
</dbReference>
<evidence type="ECO:0000256" key="6">
    <source>
        <dbReference type="ARBA" id="ARBA00023136"/>
    </source>
</evidence>
<dbReference type="PANTHER" id="PTHR30193:SF37">
    <property type="entry name" value="INNER MEMBRANE ABC TRANSPORTER PERMEASE PROTEIN YCJO"/>
    <property type="match status" value="1"/>
</dbReference>
<reference evidence="9" key="1">
    <citation type="submission" date="2024-06" db="EMBL/GenBank/DDBJ databases">
        <title>Kribbella sp. strain HUAS MG21 genome sequences.</title>
        <authorList>
            <person name="Mo P."/>
        </authorList>
    </citation>
    <scope>NUCLEOTIDE SEQUENCE</scope>
    <source>
        <strain evidence="9">HUAS MG21</strain>
    </source>
</reference>
<evidence type="ECO:0000259" key="8">
    <source>
        <dbReference type="PROSITE" id="PS50928"/>
    </source>
</evidence>
<keyword evidence="2 7" id="KW-0813">Transport</keyword>
<feature type="transmembrane region" description="Helical" evidence="7">
    <location>
        <begin position="289"/>
        <end position="314"/>
    </location>
</feature>
<dbReference type="InterPro" id="IPR051393">
    <property type="entry name" value="ABC_transporter_permease"/>
</dbReference>
<feature type="transmembrane region" description="Helical" evidence="7">
    <location>
        <begin position="235"/>
        <end position="253"/>
    </location>
</feature>
<proteinExistence type="inferred from homology"/>
<evidence type="ECO:0000256" key="5">
    <source>
        <dbReference type="ARBA" id="ARBA00022989"/>
    </source>
</evidence>
<keyword evidence="6 7" id="KW-0472">Membrane</keyword>
<dbReference type="SUPFAM" id="SSF161098">
    <property type="entry name" value="MetI-like"/>
    <property type="match status" value="1"/>
</dbReference>
<comment type="similarity">
    <text evidence="7">Belongs to the binding-protein-dependent transport system permease family.</text>
</comment>
<dbReference type="AlphaFoldDB" id="A0AAU7T536"/>
<keyword evidence="4 7" id="KW-0812">Transmembrane</keyword>
<dbReference type="InterPro" id="IPR035906">
    <property type="entry name" value="MetI-like_sf"/>
</dbReference>
<dbReference type="InterPro" id="IPR000515">
    <property type="entry name" value="MetI-like"/>
</dbReference>
<dbReference type="GO" id="GO:0055085">
    <property type="term" value="P:transmembrane transport"/>
    <property type="evidence" value="ECO:0007669"/>
    <property type="project" value="InterPro"/>
</dbReference>
<dbReference type="Gene3D" id="1.10.3720.10">
    <property type="entry name" value="MetI-like"/>
    <property type="match status" value="1"/>
</dbReference>
<organism evidence="9">
    <name type="scientific">Kribbella sp. HUAS MG21</name>
    <dbReference type="NCBI Taxonomy" id="3160966"/>
    <lineage>
        <taxon>Bacteria</taxon>
        <taxon>Bacillati</taxon>
        <taxon>Actinomycetota</taxon>
        <taxon>Actinomycetes</taxon>
        <taxon>Propionibacteriales</taxon>
        <taxon>Kribbellaceae</taxon>
        <taxon>Kribbella</taxon>
    </lineage>
</organism>
<dbReference type="EMBL" id="CP158165">
    <property type="protein sequence ID" value="XBV21773.1"/>
    <property type="molecule type" value="Genomic_DNA"/>
</dbReference>
<comment type="subcellular location">
    <subcellularLocation>
        <location evidence="1 7">Cell membrane</location>
        <topology evidence="1 7">Multi-pass membrane protein</topology>
    </subcellularLocation>
</comment>
<name>A0AAU7T536_9ACTN</name>
<dbReference type="CDD" id="cd06261">
    <property type="entry name" value="TM_PBP2"/>
    <property type="match status" value="1"/>
</dbReference>
<evidence type="ECO:0000256" key="4">
    <source>
        <dbReference type="ARBA" id="ARBA00022692"/>
    </source>
</evidence>
<dbReference type="PROSITE" id="PS50928">
    <property type="entry name" value="ABC_TM1"/>
    <property type="match status" value="1"/>
</dbReference>
<evidence type="ECO:0000256" key="1">
    <source>
        <dbReference type="ARBA" id="ARBA00004651"/>
    </source>
</evidence>
<sequence>MPSESAVTSKAVPAQEVTATTAADKPPNRFRQALPQYAAVSPFFILFAIFGAFPVLFSIWISFHSWDGIGNMTWVGLEQYNYLLSDATFWKTIGNTLIIWVLSTVPMLLLALVIANALHNATRFRTFYRIAYFIPNVTSVVAITLVFGSIFSNNFGLLNAFLQSIGLGQVEWLTQPWGIKIAIATIITWRWVGYNAIIYLAGLQAISADVYEAAKVDGASSRQTFWRITVPMMRPVILFTAVTSTIGGLQIFTESRVLFGDTNNIGGPGDAGLTIVSYLYQSAFINNQFGYGAAIGWALFVLIVLFSIINWRLIGGNDDERLTRRAARRVERRIAAQNAKRAAAQSAAAKETADVR</sequence>
<keyword evidence="5 7" id="KW-1133">Transmembrane helix</keyword>
<feature type="transmembrane region" description="Helical" evidence="7">
    <location>
        <begin position="130"/>
        <end position="151"/>
    </location>
</feature>